<dbReference type="PROSITE" id="PS51996">
    <property type="entry name" value="TR_MART"/>
    <property type="match status" value="1"/>
</dbReference>
<protein>
    <recommendedName>
        <fullName evidence="10">NAD(P)(+)--arginine ADP-ribosyltransferase</fullName>
        <ecNumber evidence="10">2.4.2.31</ecNumber>
    </recommendedName>
    <alternativeName>
        <fullName evidence="10">Mono(ADP-ribosyl)transferase</fullName>
    </alternativeName>
</protein>
<dbReference type="PANTHER" id="PTHR10339:SF25">
    <property type="entry name" value="SECRETED EXOENZYME S"/>
    <property type="match status" value="1"/>
</dbReference>
<feature type="transmembrane region" description="Helical" evidence="11">
    <location>
        <begin position="283"/>
        <end position="304"/>
    </location>
</feature>
<evidence type="ECO:0000256" key="9">
    <source>
        <dbReference type="ARBA" id="ARBA00047597"/>
    </source>
</evidence>
<sequence length="756" mass="83409">MNTISKELINLRYLGSSIDEPKRLLQPITGYAYEPLLTLEEACEPLLNIVPRLPTYIWIAKENSKTPADDLTQEESAAIRLYTMQWDTSDNKVDQSLYRHLNRTLKESDRCKLRPWFRYLKLFLTALVKIPPSPRQIVWRGVHKNLVKDYPTGDHVTWWAFSSCTLSMPVLESDLYLGKEGTRTLFSIDAINGRTIRAHSQFTTEDEILLLPGTYFEVKSILNPAADLYIVHLQQMIPPHVLLEPPFKDAEIFPISNTESIPESLYFRKHSQQFRPWYKKNRICVSIAAAIALIIVVVVLAAVLGTRNTTSTVTLATNTTTTTTTTTTTVNTGSFYYNGLLPDPVSVAEAFYAFDGNLLDLYSRRNGEVIGGSIDYVKGYVAYGQAVVLNQSIATQINMKPIIALNVNSSFTIEGFFLLLKTQISATLIQLMSNISMNLINGILNVSLGSNIIISGSSVISTDQWHHFSFVYDASQLTATISIDGIVDGTNFSIKPEIPSNTSKSTIVIGSGFDGYIDQLSISLKAKSQDAILWDATAMAYYPLDISWLMDRGPNGINASASKTISIFGWMLDAINFNVSGSYYAAGEFTALGTPLNSFSIALWVRVEAQTGIFLTVANPYTCLLVLGFRSDNNVLVAYLPNATSSGNGVNIIGPKMPSNAWVHVAFTWSSQNRAKLYTSSFLQGSDDTATTLNNARGGNNSSPMTITLGTYSGPANCEGIQGIPSSKTFIGSLDEFFVFSRELQLSDLEQLITPN</sequence>
<dbReference type="SUPFAM" id="SSF56399">
    <property type="entry name" value="ADP-ribosylation"/>
    <property type="match status" value="1"/>
</dbReference>
<keyword evidence="5 10" id="KW-0328">Glycosyltransferase</keyword>
<dbReference type="GO" id="GO:0005576">
    <property type="term" value="C:extracellular region"/>
    <property type="evidence" value="ECO:0007669"/>
    <property type="project" value="UniProtKB-SubCell"/>
</dbReference>
<evidence type="ECO:0000256" key="4">
    <source>
        <dbReference type="ARBA" id="ARBA00022656"/>
    </source>
</evidence>
<proteinExistence type="inferred from homology"/>
<keyword evidence="11" id="KW-1133">Transmembrane helix</keyword>
<keyword evidence="3" id="KW-0964">Secreted</keyword>
<keyword evidence="7" id="KW-0548">Nucleotidyltransferase</keyword>
<keyword evidence="6 10" id="KW-0808">Transferase</keyword>
<dbReference type="InterPro" id="IPR050999">
    <property type="entry name" value="ADP-ribosyltransferase_ARG"/>
</dbReference>
<evidence type="ECO:0000256" key="6">
    <source>
        <dbReference type="ARBA" id="ARBA00022679"/>
    </source>
</evidence>
<dbReference type="PANTHER" id="PTHR10339">
    <property type="entry name" value="ADP-RIBOSYLTRANSFERASE"/>
    <property type="match status" value="1"/>
</dbReference>
<reference evidence="12" key="1">
    <citation type="submission" date="2021-02" db="EMBL/GenBank/DDBJ databases">
        <authorList>
            <person name="Nowell W R."/>
        </authorList>
    </citation>
    <scope>NUCLEOTIDE SEQUENCE</scope>
</reference>
<dbReference type="Pfam" id="PF13385">
    <property type="entry name" value="Laminin_G_3"/>
    <property type="match status" value="2"/>
</dbReference>
<evidence type="ECO:0000313" key="12">
    <source>
        <dbReference type="EMBL" id="CAF1203368.1"/>
    </source>
</evidence>
<dbReference type="GO" id="GO:0003950">
    <property type="term" value="F:NAD+ poly-ADP-ribosyltransferase activity"/>
    <property type="evidence" value="ECO:0007669"/>
    <property type="project" value="TreeGrafter"/>
</dbReference>
<keyword evidence="11" id="KW-0472">Membrane</keyword>
<dbReference type="GO" id="GO:0090729">
    <property type="term" value="F:toxin activity"/>
    <property type="evidence" value="ECO:0007669"/>
    <property type="project" value="UniProtKB-KW"/>
</dbReference>
<keyword evidence="10" id="KW-0521">NADP</keyword>
<name>A0A814WVL4_9BILA</name>
<keyword evidence="11" id="KW-0812">Transmembrane</keyword>
<dbReference type="InterPro" id="IPR013320">
    <property type="entry name" value="ConA-like_dom_sf"/>
</dbReference>
<evidence type="ECO:0000256" key="7">
    <source>
        <dbReference type="ARBA" id="ARBA00022695"/>
    </source>
</evidence>
<dbReference type="EMBL" id="CAJNOV010005264">
    <property type="protein sequence ID" value="CAF1203368.1"/>
    <property type="molecule type" value="Genomic_DNA"/>
</dbReference>
<dbReference type="Gene3D" id="2.60.120.200">
    <property type="match status" value="2"/>
</dbReference>
<organism evidence="12 13">
    <name type="scientific">Rotaria magnacalcarata</name>
    <dbReference type="NCBI Taxonomy" id="392030"/>
    <lineage>
        <taxon>Eukaryota</taxon>
        <taxon>Metazoa</taxon>
        <taxon>Spiralia</taxon>
        <taxon>Gnathifera</taxon>
        <taxon>Rotifera</taxon>
        <taxon>Eurotatoria</taxon>
        <taxon>Bdelloidea</taxon>
        <taxon>Philodinida</taxon>
        <taxon>Philodinidae</taxon>
        <taxon>Rotaria</taxon>
    </lineage>
</organism>
<evidence type="ECO:0000256" key="11">
    <source>
        <dbReference type="SAM" id="Phobius"/>
    </source>
</evidence>
<evidence type="ECO:0000256" key="1">
    <source>
        <dbReference type="ARBA" id="ARBA00004613"/>
    </source>
</evidence>
<dbReference type="EC" id="2.4.2.31" evidence="10"/>
<evidence type="ECO:0000256" key="8">
    <source>
        <dbReference type="ARBA" id="ARBA00023026"/>
    </source>
</evidence>
<accession>A0A814WVL4</accession>
<keyword evidence="8" id="KW-0843">Virulence</keyword>
<dbReference type="Pfam" id="PF01129">
    <property type="entry name" value="ART"/>
    <property type="match status" value="1"/>
</dbReference>
<evidence type="ECO:0000256" key="5">
    <source>
        <dbReference type="ARBA" id="ARBA00022676"/>
    </source>
</evidence>
<keyword evidence="10" id="KW-0520">NAD</keyword>
<dbReference type="InterPro" id="IPR000768">
    <property type="entry name" value="ART"/>
</dbReference>
<dbReference type="GO" id="GO:0016779">
    <property type="term" value="F:nucleotidyltransferase activity"/>
    <property type="evidence" value="ECO:0007669"/>
    <property type="project" value="UniProtKB-KW"/>
</dbReference>
<comment type="caution">
    <text evidence="12">The sequence shown here is derived from an EMBL/GenBank/DDBJ whole genome shotgun (WGS) entry which is preliminary data.</text>
</comment>
<comment type="similarity">
    <text evidence="2 10">Belongs to the Arg-specific ADP-ribosyltransferase family.</text>
</comment>
<dbReference type="Gene3D" id="3.90.176.10">
    <property type="entry name" value="Toxin ADP-ribosyltransferase, Chain A, domain 1"/>
    <property type="match status" value="1"/>
</dbReference>
<comment type="subcellular location">
    <subcellularLocation>
        <location evidence="1">Secreted</location>
    </subcellularLocation>
</comment>
<evidence type="ECO:0000256" key="2">
    <source>
        <dbReference type="ARBA" id="ARBA00009558"/>
    </source>
</evidence>
<dbReference type="AlphaFoldDB" id="A0A814WVL4"/>
<comment type="catalytic activity">
    <reaction evidence="9 10">
        <text>L-arginyl-[protein] + NAD(+) = N(omega)-(ADP-D-ribosyl)-L-arginyl-[protein] + nicotinamide + H(+)</text>
        <dbReference type="Rhea" id="RHEA:19149"/>
        <dbReference type="Rhea" id="RHEA-COMP:10532"/>
        <dbReference type="Rhea" id="RHEA-COMP:15087"/>
        <dbReference type="ChEBI" id="CHEBI:15378"/>
        <dbReference type="ChEBI" id="CHEBI:17154"/>
        <dbReference type="ChEBI" id="CHEBI:29965"/>
        <dbReference type="ChEBI" id="CHEBI:57540"/>
        <dbReference type="ChEBI" id="CHEBI:142554"/>
        <dbReference type="EC" id="2.4.2.31"/>
    </reaction>
</comment>
<gene>
    <name evidence="12" type="ORF">CJN711_LOCUS12137</name>
</gene>
<evidence type="ECO:0000313" key="13">
    <source>
        <dbReference type="Proteomes" id="UP000663855"/>
    </source>
</evidence>
<keyword evidence="4" id="KW-0800">Toxin</keyword>
<dbReference type="SUPFAM" id="SSF49899">
    <property type="entry name" value="Concanavalin A-like lectins/glucanases"/>
    <property type="match status" value="2"/>
</dbReference>
<evidence type="ECO:0000256" key="3">
    <source>
        <dbReference type="ARBA" id="ARBA00022525"/>
    </source>
</evidence>
<dbReference type="GO" id="GO:0106274">
    <property type="term" value="F:NAD+-protein-arginine ADP-ribosyltransferase activity"/>
    <property type="evidence" value="ECO:0007669"/>
    <property type="project" value="UniProtKB-EC"/>
</dbReference>
<dbReference type="Proteomes" id="UP000663855">
    <property type="component" value="Unassembled WGS sequence"/>
</dbReference>
<evidence type="ECO:0000256" key="10">
    <source>
        <dbReference type="RuleBase" id="RU361228"/>
    </source>
</evidence>